<evidence type="ECO:0000256" key="1">
    <source>
        <dbReference type="SAM" id="Phobius"/>
    </source>
</evidence>
<dbReference type="EMBL" id="BAABME010013916">
    <property type="protein sequence ID" value="GAA0186655.1"/>
    <property type="molecule type" value="Genomic_DNA"/>
</dbReference>
<dbReference type="AlphaFoldDB" id="A0AAV3S0K2"/>
<evidence type="ECO:0000313" key="3">
    <source>
        <dbReference type="EMBL" id="GAA0186655.1"/>
    </source>
</evidence>
<evidence type="ECO:0000259" key="2">
    <source>
        <dbReference type="Pfam" id="PF13962"/>
    </source>
</evidence>
<protein>
    <recommendedName>
        <fullName evidence="2">PGG domain-containing protein</fullName>
    </recommendedName>
</protein>
<keyword evidence="1" id="KW-0472">Membrane</keyword>
<feature type="transmembrane region" description="Helical" evidence="1">
    <location>
        <begin position="24"/>
        <end position="42"/>
    </location>
</feature>
<evidence type="ECO:0000313" key="4">
    <source>
        <dbReference type="Proteomes" id="UP001454036"/>
    </source>
</evidence>
<name>A0AAV3S0K2_LITER</name>
<organism evidence="3 4">
    <name type="scientific">Lithospermum erythrorhizon</name>
    <name type="common">Purple gromwell</name>
    <name type="synonym">Lithospermum officinale var. erythrorhizon</name>
    <dbReference type="NCBI Taxonomy" id="34254"/>
    <lineage>
        <taxon>Eukaryota</taxon>
        <taxon>Viridiplantae</taxon>
        <taxon>Streptophyta</taxon>
        <taxon>Embryophyta</taxon>
        <taxon>Tracheophyta</taxon>
        <taxon>Spermatophyta</taxon>
        <taxon>Magnoliopsida</taxon>
        <taxon>eudicotyledons</taxon>
        <taxon>Gunneridae</taxon>
        <taxon>Pentapetalae</taxon>
        <taxon>asterids</taxon>
        <taxon>lamiids</taxon>
        <taxon>Boraginales</taxon>
        <taxon>Boraginaceae</taxon>
        <taxon>Boraginoideae</taxon>
        <taxon>Lithospermeae</taxon>
        <taxon>Lithospermum</taxon>
    </lineage>
</organism>
<comment type="caution">
    <text evidence="3">The sequence shown here is derived from an EMBL/GenBank/DDBJ whole genome shotgun (WGS) entry which is preliminary data.</text>
</comment>
<proteinExistence type="predicted"/>
<feature type="transmembrane region" description="Helical" evidence="1">
    <location>
        <begin position="97"/>
        <end position="119"/>
    </location>
</feature>
<dbReference type="InterPro" id="IPR026961">
    <property type="entry name" value="PGG_dom"/>
</dbReference>
<accession>A0AAV3S0K2</accession>
<dbReference type="Proteomes" id="UP001454036">
    <property type="component" value="Unassembled WGS sequence"/>
</dbReference>
<dbReference type="Pfam" id="PF13962">
    <property type="entry name" value="PGG"/>
    <property type="match status" value="1"/>
</dbReference>
<keyword evidence="1" id="KW-1133">Transmembrane helix</keyword>
<feature type="domain" description="PGG" evidence="2">
    <location>
        <begin position="20"/>
        <end position="72"/>
    </location>
</feature>
<keyword evidence="1" id="KW-0812">Transmembrane</keyword>
<gene>
    <name evidence="3" type="ORF">LIER_33943</name>
</gene>
<sequence length="140" mass="15272">MLVKAGADYFKYDRLRDSPSKARNTLLVIAILITTGMYQAILSPPGGVWKDDFYPDTLSSGNYTQANVSKLKHHIAGRAVMGTNSPVLFAITPNEGISIGFTVLSIVVPLTLPIVFKVLRDFVMRRKSSIAAALDQDDSV</sequence>
<keyword evidence="4" id="KW-1185">Reference proteome</keyword>
<reference evidence="3 4" key="1">
    <citation type="submission" date="2024-01" db="EMBL/GenBank/DDBJ databases">
        <title>The complete chloroplast genome sequence of Lithospermum erythrorhizon: insights into the phylogenetic relationship among Boraginaceae species and the maternal lineages of purple gromwells.</title>
        <authorList>
            <person name="Okada T."/>
            <person name="Watanabe K."/>
        </authorList>
    </citation>
    <scope>NUCLEOTIDE SEQUENCE [LARGE SCALE GENOMIC DNA]</scope>
</reference>